<dbReference type="Proteomes" id="UP001054837">
    <property type="component" value="Unassembled WGS sequence"/>
</dbReference>
<protein>
    <submittedName>
        <fullName evidence="1">Uncharacterized protein</fullName>
    </submittedName>
</protein>
<sequence length="79" mass="8949">MEITKPNLSTTVAPEKKSGEKQFPVKAVTTLSPGKIPVPPWENELYFYGFLTTYPEEDFGHKVVRNQSGNVERIEILLI</sequence>
<evidence type="ECO:0000313" key="2">
    <source>
        <dbReference type="Proteomes" id="UP001054837"/>
    </source>
</evidence>
<evidence type="ECO:0000313" key="1">
    <source>
        <dbReference type="EMBL" id="GIY01416.1"/>
    </source>
</evidence>
<gene>
    <name evidence="1" type="ORF">CDAR_196281</name>
</gene>
<organism evidence="1 2">
    <name type="scientific">Caerostris darwini</name>
    <dbReference type="NCBI Taxonomy" id="1538125"/>
    <lineage>
        <taxon>Eukaryota</taxon>
        <taxon>Metazoa</taxon>
        <taxon>Ecdysozoa</taxon>
        <taxon>Arthropoda</taxon>
        <taxon>Chelicerata</taxon>
        <taxon>Arachnida</taxon>
        <taxon>Araneae</taxon>
        <taxon>Araneomorphae</taxon>
        <taxon>Entelegynae</taxon>
        <taxon>Araneoidea</taxon>
        <taxon>Araneidae</taxon>
        <taxon>Caerostris</taxon>
    </lineage>
</organism>
<dbReference type="EMBL" id="BPLQ01003582">
    <property type="protein sequence ID" value="GIY01416.1"/>
    <property type="molecule type" value="Genomic_DNA"/>
</dbReference>
<comment type="caution">
    <text evidence="1">The sequence shown here is derived from an EMBL/GenBank/DDBJ whole genome shotgun (WGS) entry which is preliminary data.</text>
</comment>
<keyword evidence="2" id="KW-1185">Reference proteome</keyword>
<dbReference type="AlphaFoldDB" id="A0AAV4PYN2"/>
<reference evidence="1 2" key="1">
    <citation type="submission" date="2021-06" db="EMBL/GenBank/DDBJ databases">
        <title>Caerostris darwini draft genome.</title>
        <authorList>
            <person name="Kono N."/>
            <person name="Arakawa K."/>
        </authorList>
    </citation>
    <scope>NUCLEOTIDE SEQUENCE [LARGE SCALE GENOMIC DNA]</scope>
</reference>
<proteinExistence type="predicted"/>
<name>A0AAV4PYN2_9ARAC</name>
<accession>A0AAV4PYN2</accession>